<evidence type="ECO:0000313" key="2">
    <source>
        <dbReference type="EMBL" id="SDM12472.1"/>
    </source>
</evidence>
<keyword evidence="1" id="KW-0472">Membrane</keyword>
<feature type="transmembrane region" description="Helical" evidence="1">
    <location>
        <begin position="21"/>
        <end position="39"/>
    </location>
</feature>
<protein>
    <submittedName>
        <fullName evidence="2">Uncharacterized protein</fullName>
    </submittedName>
</protein>
<dbReference type="Proteomes" id="UP000199451">
    <property type="component" value="Unassembled WGS sequence"/>
</dbReference>
<dbReference type="AlphaFoldDB" id="A0A1G9QN65"/>
<dbReference type="STRING" id="660521.SAMN04487949_0948"/>
<evidence type="ECO:0000313" key="3">
    <source>
        <dbReference type="Proteomes" id="UP000199451"/>
    </source>
</evidence>
<keyword evidence="1" id="KW-0812">Transmembrane</keyword>
<feature type="transmembrane region" description="Helical" evidence="1">
    <location>
        <begin position="99"/>
        <end position="120"/>
    </location>
</feature>
<name>A0A1G9QN65_9EURY</name>
<evidence type="ECO:0000256" key="1">
    <source>
        <dbReference type="SAM" id="Phobius"/>
    </source>
</evidence>
<dbReference type="RefSeq" id="WP_089694563.1">
    <property type="nucleotide sequence ID" value="NZ_FNHL01000001.1"/>
</dbReference>
<organism evidence="2 3">
    <name type="scientific">Halogranum gelatinilyticum</name>
    <dbReference type="NCBI Taxonomy" id="660521"/>
    <lineage>
        <taxon>Archaea</taxon>
        <taxon>Methanobacteriati</taxon>
        <taxon>Methanobacteriota</taxon>
        <taxon>Stenosarchaea group</taxon>
        <taxon>Halobacteria</taxon>
        <taxon>Halobacteriales</taxon>
        <taxon>Haloferacaceae</taxon>
    </lineage>
</organism>
<proteinExistence type="predicted"/>
<reference evidence="3" key="1">
    <citation type="submission" date="2016-10" db="EMBL/GenBank/DDBJ databases">
        <authorList>
            <person name="Varghese N."/>
            <person name="Submissions S."/>
        </authorList>
    </citation>
    <scope>NUCLEOTIDE SEQUENCE [LARGE SCALE GENOMIC DNA]</scope>
    <source>
        <strain evidence="3">CGMCC 1.10119</strain>
    </source>
</reference>
<sequence>MPLQQLRERDPRLVALDVAETVALVLVPAAVVGLGFALVGDTSGLVIGLFVGGLLGAVLARARWLLRAVRTDDGIRREPRPTPTPEVARIDYDERYDTLLAVALALVGLAAAVAFLSGSLSSDVRLWAVVVGVLSWTCLLALVGVKSA</sequence>
<keyword evidence="1" id="KW-1133">Transmembrane helix</keyword>
<accession>A0A1G9QN65</accession>
<feature type="transmembrane region" description="Helical" evidence="1">
    <location>
        <begin position="45"/>
        <end position="66"/>
    </location>
</feature>
<feature type="transmembrane region" description="Helical" evidence="1">
    <location>
        <begin position="126"/>
        <end position="145"/>
    </location>
</feature>
<dbReference type="EMBL" id="FNHL01000001">
    <property type="protein sequence ID" value="SDM12472.1"/>
    <property type="molecule type" value="Genomic_DNA"/>
</dbReference>
<keyword evidence="3" id="KW-1185">Reference proteome</keyword>
<gene>
    <name evidence="2" type="ORF">SAMN04487949_0948</name>
</gene>